<reference evidence="1 2" key="1">
    <citation type="journal article" date="2017" name="Environ. Microbiol.">
        <title>Decay of the glycolytic pathway and adaptation to intranuclear parasitism within Enterocytozoonidae microsporidia.</title>
        <authorList>
            <person name="Wiredu Boakye D."/>
            <person name="Jaroenlak P."/>
            <person name="Prachumwat A."/>
            <person name="Williams T.A."/>
            <person name="Bateman K.S."/>
            <person name="Itsathitphaisarn O."/>
            <person name="Sritunyalucksana K."/>
            <person name="Paszkiewicz K.H."/>
            <person name="Moore K.A."/>
            <person name="Stentiford G.D."/>
            <person name="Williams B.A."/>
        </authorList>
    </citation>
    <scope>NUCLEOTIDE SEQUENCE [LARGE SCALE GENOMIC DNA]</scope>
    <source>
        <strain evidence="2">canceri</strain>
    </source>
</reference>
<dbReference type="VEuPathDB" id="MicrosporidiaDB:HERIO_1430"/>
<dbReference type="InterPro" id="IPR002554">
    <property type="entry name" value="PP2A_B56"/>
</dbReference>
<dbReference type="VEuPathDB" id="MicrosporidiaDB:A0H76_336"/>
<dbReference type="AlphaFoldDB" id="A0A1X0QIW3"/>
<protein>
    <submittedName>
        <fullName evidence="1">Uncharacterized protein</fullName>
    </submittedName>
</protein>
<dbReference type="EMBL" id="LTAI01000128">
    <property type="protein sequence ID" value="ORD99702.1"/>
    <property type="molecule type" value="Genomic_DNA"/>
</dbReference>
<name>A0A1X0QIW3_9MICR</name>
<sequence>MRGKRIHINNKTQQLPKIENLNDLIKPSFTIDVNIITNLIKPAYIGVILKFRENNTCLEFDLNTLFKLLIPISAEHVNFLDKEFLFHILQGLAFRYEKLTTQIFYLIENIPCKKIIEELLLNHILQFNTSYSNVLYVNIMRIVVQFKLFKISDYKVSFYRNIILRIIFNFKLEDLTVAKNTILYYCDNNGLLKIQTIKKCAVCLNSSKYMFESKLIIINVARAVLLCYIPLNMTVDFTNLIINGIKTKNVYIMEVVFLILKSSIGFEYVVKNIDDILPKIFDIIFNIVKKTWKKEVKIGALEFLINMNSVNNNLFQSCIESYNYRRHNRKRENSE</sequence>
<dbReference type="Proteomes" id="UP000192501">
    <property type="component" value="Unassembled WGS sequence"/>
</dbReference>
<organism evidence="1 2">
    <name type="scientific">Hepatospora eriocheir</name>
    <dbReference type="NCBI Taxonomy" id="1081669"/>
    <lineage>
        <taxon>Eukaryota</taxon>
        <taxon>Fungi</taxon>
        <taxon>Fungi incertae sedis</taxon>
        <taxon>Microsporidia</taxon>
        <taxon>Hepatosporidae</taxon>
        <taxon>Hepatospora</taxon>
    </lineage>
</organism>
<proteinExistence type="predicted"/>
<evidence type="ECO:0000313" key="2">
    <source>
        <dbReference type="Proteomes" id="UP000192501"/>
    </source>
</evidence>
<dbReference type="GO" id="GO:0019888">
    <property type="term" value="F:protein phosphatase regulator activity"/>
    <property type="evidence" value="ECO:0007669"/>
    <property type="project" value="InterPro"/>
</dbReference>
<dbReference type="Pfam" id="PF01603">
    <property type="entry name" value="B56"/>
    <property type="match status" value="1"/>
</dbReference>
<evidence type="ECO:0000313" key="1">
    <source>
        <dbReference type="EMBL" id="ORD99702.1"/>
    </source>
</evidence>
<accession>A0A1X0QIW3</accession>
<dbReference type="GO" id="GO:0000159">
    <property type="term" value="C:protein phosphatase type 2A complex"/>
    <property type="evidence" value="ECO:0007669"/>
    <property type="project" value="InterPro"/>
</dbReference>
<comment type="caution">
    <text evidence="1">The sequence shown here is derived from an EMBL/GenBank/DDBJ whole genome shotgun (WGS) entry which is preliminary data.</text>
</comment>
<dbReference type="GO" id="GO:0007165">
    <property type="term" value="P:signal transduction"/>
    <property type="evidence" value="ECO:0007669"/>
    <property type="project" value="InterPro"/>
</dbReference>
<gene>
    <name evidence="1" type="ORF">A0H76_336</name>
</gene>